<evidence type="ECO:0000313" key="2">
    <source>
        <dbReference type="Proteomes" id="UP000790709"/>
    </source>
</evidence>
<proteinExistence type="predicted"/>
<name>A0ACB8BUN2_9AGAM</name>
<sequence>MLALRFLLSAAFLAVSAVGQAVSIQSPAPGTTVAPGANITVQLGTTDSLTNVVHETVVIGIQSCPGGNCFPTSEGLGQILYQGSYNPQFGSGSDDLYEDFSVQIPASIAAGEAQLGVAHFYLIGAGFWPILQVINETIYIS</sequence>
<dbReference type="Proteomes" id="UP000790709">
    <property type="component" value="Unassembled WGS sequence"/>
</dbReference>
<accession>A0ACB8BUN2</accession>
<dbReference type="EMBL" id="MU266339">
    <property type="protein sequence ID" value="KAH7929625.1"/>
    <property type="molecule type" value="Genomic_DNA"/>
</dbReference>
<organism evidence="1 2">
    <name type="scientific">Leucogyrophana mollusca</name>
    <dbReference type="NCBI Taxonomy" id="85980"/>
    <lineage>
        <taxon>Eukaryota</taxon>
        <taxon>Fungi</taxon>
        <taxon>Dikarya</taxon>
        <taxon>Basidiomycota</taxon>
        <taxon>Agaricomycotina</taxon>
        <taxon>Agaricomycetes</taxon>
        <taxon>Agaricomycetidae</taxon>
        <taxon>Boletales</taxon>
        <taxon>Boletales incertae sedis</taxon>
        <taxon>Leucogyrophana</taxon>
    </lineage>
</organism>
<gene>
    <name evidence="1" type="ORF">BV22DRAFT_1029249</name>
</gene>
<reference evidence="1" key="1">
    <citation type="journal article" date="2021" name="New Phytol.">
        <title>Evolutionary innovations through gain and loss of genes in the ectomycorrhizal Boletales.</title>
        <authorList>
            <person name="Wu G."/>
            <person name="Miyauchi S."/>
            <person name="Morin E."/>
            <person name="Kuo A."/>
            <person name="Drula E."/>
            <person name="Varga T."/>
            <person name="Kohler A."/>
            <person name="Feng B."/>
            <person name="Cao Y."/>
            <person name="Lipzen A."/>
            <person name="Daum C."/>
            <person name="Hundley H."/>
            <person name="Pangilinan J."/>
            <person name="Johnson J."/>
            <person name="Barry K."/>
            <person name="LaButti K."/>
            <person name="Ng V."/>
            <person name="Ahrendt S."/>
            <person name="Min B."/>
            <person name="Choi I.G."/>
            <person name="Park H."/>
            <person name="Plett J.M."/>
            <person name="Magnuson J."/>
            <person name="Spatafora J.W."/>
            <person name="Nagy L.G."/>
            <person name="Henrissat B."/>
            <person name="Grigoriev I.V."/>
            <person name="Yang Z.L."/>
            <person name="Xu J."/>
            <person name="Martin F.M."/>
        </authorList>
    </citation>
    <scope>NUCLEOTIDE SEQUENCE</scope>
    <source>
        <strain evidence="1">KUC20120723A-06</strain>
    </source>
</reference>
<protein>
    <submittedName>
        <fullName evidence="1">Uncharacterized protein</fullName>
    </submittedName>
</protein>
<comment type="caution">
    <text evidence="1">The sequence shown here is derived from an EMBL/GenBank/DDBJ whole genome shotgun (WGS) entry which is preliminary data.</text>
</comment>
<evidence type="ECO:0000313" key="1">
    <source>
        <dbReference type="EMBL" id="KAH7929625.1"/>
    </source>
</evidence>
<keyword evidence="2" id="KW-1185">Reference proteome</keyword>